<dbReference type="PANTHER" id="PTHR45649">
    <property type="entry name" value="AMINO-ACID PERMEASE BAT1"/>
    <property type="match status" value="1"/>
</dbReference>
<accession>A0A4V3XD51</accession>
<dbReference type="EMBL" id="SGPK01000101">
    <property type="protein sequence ID" value="THH08403.1"/>
    <property type="molecule type" value="Genomic_DNA"/>
</dbReference>
<dbReference type="GO" id="GO:0016020">
    <property type="term" value="C:membrane"/>
    <property type="evidence" value="ECO:0007669"/>
    <property type="project" value="UniProtKB-SubCell"/>
</dbReference>
<dbReference type="GO" id="GO:0022857">
    <property type="term" value="F:transmembrane transporter activity"/>
    <property type="evidence" value="ECO:0007669"/>
    <property type="project" value="InterPro"/>
</dbReference>
<feature type="transmembrane region" description="Helical" evidence="6">
    <location>
        <begin position="336"/>
        <end position="361"/>
    </location>
</feature>
<name>A0A4V3XD51_9AGAM</name>
<dbReference type="PROSITE" id="PS00218">
    <property type="entry name" value="AMINO_ACID_PERMEASE_1"/>
    <property type="match status" value="1"/>
</dbReference>
<dbReference type="GO" id="GO:0006865">
    <property type="term" value="P:amino acid transport"/>
    <property type="evidence" value="ECO:0007669"/>
    <property type="project" value="InterPro"/>
</dbReference>
<reference evidence="7 8" key="1">
    <citation type="submission" date="2019-02" db="EMBL/GenBank/DDBJ databases">
        <title>Genome sequencing of the rare red list fungi Phellinidium pouzarii.</title>
        <authorList>
            <person name="Buettner E."/>
            <person name="Kellner H."/>
        </authorList>
    </citation>
    <scope>NUCLEOTIDE SEQUENCE [LARGE SCALE GENOMIC DNA]</scope>
    <source>
        <strain evidence="7 8">DSM 108285</strain>
    </source>
</reference>
<feature type="transmembrane region" description="Helical" evidence="6">
    <location>
        <begin position="47"/>
        <end position="70"/>
    </location>
</feature>
<dbReference type="PIRSF" id="PIRSF006060">
    <property type="entry name" value="AA_transporter"/>
    <property type="match status" value="1"/>
</dbReference>
<feature type="transmembrane region" description="Helical" evidence="6">
    <location>
        <begin position="413"/>
        <end position="432"/>
    </location>
</feature>
<gene>
    <name evidence="7" type="ORF">EW145_g2731</name>
</gene>
<keyword evidence="8" id="KW-1185">Reference proteome</keyword>
<evidence type="ECO:0000313" key="7">
    <source>
        <dbReference type="EMBL" id="THH08403.1"/>
    </source>
</evidence>
<feature type="transmembrane region" description="Helical" evidence="6">
    <location>
        <begin position="381"/>
        <end position="401"/>
    </location>
</feature>
<evidence type="ECO:0000256" key="4">
    <source>
        <dbReference type="ARBA" id="ARBA00022989"/>
    </source>
</evidence>
<feature type="transmembrane region" description="Helical" evidence="6">
    <location>
        <begin position="310"/>
        <end position="330"/>
    </location>
</feature>
<feature type="transmembrane region" description="Helical" evidence="6">
    <location>
        <begin position="82"/>
        <end position="104"/>
    </location>
</feature>
<feature type="transmembrane region" description="Helical" evidence="6">
    <location>
        <begin position="204"/>
        <end position="222"/>
    </location>
</feature>
<proteinExistence type="predicted"/>
<evidence type="ECO:0008006" key="9">
    <source>
        <dbReference type="Google" id="ProtNLM"/>
    </source>
</evidence>
<evidence type="ECO:0000256" key="6">
    <source>
        <dbReference type="SAM" id="Phobius"/>
    </source>
</evidence>
<evidence type="ECO:0000256" key="3">
    <source>
        <dbReference type="ARBA" id="ARBA00022692"/>
    </source>
</evidence>
<protein>
    <recommendedName>
        <fullName evidence="9">Amino acid permease/ SLC12A domain-containing protein</fullName>
    </recommendedName>
</protein>
<evidence type="ECO:0000256" key="1">
    <source>
        <dbReference type="ARBA" id="ARBA00004141"/>
    </source>
</evidence>
<dbReference type="Proteomes" id="UP000308199">
    <property type="component" value="Unassembled WGS sequence"/>
</dbReference>
<keyword evidence="5 6" id="KW-0472">Membrane</keyword>
<feature type="transmembrane region" description="Helical" evidence="6">
    <location>
        <begin position="175"/>
        <end position="192"/>
    </location>
</feature>
<comment type="caution">
    <text evidence="7">The sequence shown here is derived from an EMBL/GenBank/DDBJ whole genome shotgun (WGS) entry which is preliminary data.</text>
</comment>
<dbReference type="OrthoDB" id="3900342at2759"/>
<evidence type="ECO:0000256" key="2">
    <source>
        <dbReference type="ARBA" id="ARBA00022448"/>
    </source>
</evidence>
<dbReference type="PANTHER" id="PTHR45649:SF9">
    <property type="entry name" value="AMINO-ACID PERMEASE 2"/>
    <property type="match status" value="1"/>
</dbReference>
<sequence length="472" mass="50923">MAAQRSLEDTYDKKDCKEYRASDIPALEEEDSKLKRLGIRPELRREFTSLSTISFALGVVGCAASVASTLNTPLLLGGPATVVWAWLLGSVGCICIALSVAELVSAYPTAGGLYTSTAYVVPSEYRASITFVSGWMTIMGQLAAPASGTYALSQMIFSAATIATDGNFVASSRQILGLYVGLIVALGMTNSLPTKYLHKLYTSYVYLNIFTTLAVIIAVPAAGAGKLASHKFVWTEIIDSSGWDSKGFVFLLGLLSVQWVMTDYDGAAPICYGIQDFSALPGPTGLAFAQNALPDRKMLAKVWSRTGTPVYASIFSVVIITAFGMLSLASSVAINAVFSIVAVALDVTYMIPITAKAYIFLRRDGDVNFTPGPFYMGKWGYIINVYAILWTCLETGVLIMPQVRPVTGSTMNYAGPIMGGVCGLSWVWYKLYWHRFYFGPGKHAFPSSLHSEEASSASITDDLYLPDTHTKA</sequence>
<dbReference type="Pfam" id="PF13520">
    <property type="entry name" value="AA_permease_2"/>
    <property type="match status" value="2"/>
</dbReference>
<comment type="subcellular location">
    <subcellularLocation>
        <location evidence="1">Membrane</location>
        <topology evidence="1">Multi-pass membrane protein</topology>
    </subcellularLocation>
</comment>
<organism evidence="7 8">
    <name type="scientific">Phellinidium pouzarii</name>
    <dbReference type="NCBI Taxonomy" id="167371"/>
    <lineage>
        <taxon>Eukaryota</taxon>
        <taxon>Fungi</taxon>
        <taxon>Dikarya</taxon>
        <taxon>Basidiomycota</taxon>
        <taxon>Agaricomycotina</taxon>
        <taxon>Agaricomycetes</taxon>
        <taxon>Hymenochaetales</taxon>
        <taxon>Hymenochaetaceae</taxon>
        <taxon>Phellinidium</taxon>
    </lineage>
</organism>
<dbReference type="InterPro" id="IPR002293">
    <property type="entry name" value="AA/rel_permease1"/>
</dbReference>
<keyword evidence="3 6" id="KW-0812">Transmembrane</keyword>
<keyword evidence="2" id="KW-0813">Transport</keyword>
<dbReference type="InterPro" id="IPR004840">
    <property type="entry name" value="Amino_acid_permease_CS"/>
</dbReference>
<evidence type="ECO:0000256" key="5">
    <source>
        <dbReference type="ARBA" id="ARBA00023136"/>
    </source>
</evidence>
<evidence type="ECO:0000313" key="8">
    <source>
        <dbReference type="Proteomes" id="UP000308199"/>
    </source>
</evidence>
<keyword evidence="4 6" id="KW-1133">Transmembrane helix</keyword>
<dbReference type="AlphaFoldDB" id="A0A4V3XD51"/>
<dbReference type="Gene3D" id="1.20.1740.10">
    <property type="entry name" value="Amino acid/polyamine transporter I"/>
    <property type="match status" value="1"/>
</dbReference>